<dbReference type="SUPFAM" id="SSF52540">
    <property type="entry name" value="P-loop containing nucleoside triphosphate hydrolases"/>
    <property type="match status" value="1"/>
</dbReference>
<evidence type="ECO:0008006" key="3">
    <source>
        <dbReference type="Google" id="ProtNLM"/>
    </source>
</evidence>
<sequence length="206" mass="23246">MTAPPIGIVLYGPPASGKSTITAALHRHDRRFRLLRKLKVGTGRPDDYEFVSAEHLDELRRVGRLLTETHRYGNVYAVDRQNIEDMTAARLVPVAHIGNIADLRRLIGRTPDSWLRVLLWTPRDVTEQRSKNRGDADTAKRLRAWDETLADLTANADEAFFHLRIHTDRLDTDAAAGEITDAFLALMKAADRAELHRENTAAHRGK</sequence>
<reference evidence="1" key="1">
    <citation type="submission" date="2021-01" db="EMBL/GenBank/DDBJ databases">
        <title>Whole genome shotgun sequence of Planotetraspora silvatica NBRC 100141.</title>
        <authorList>
            <person name="Komaki H."/>
            <person name="Tamura T."/>
        </authorList>
    </citation>
    <scope>NUCLEOTIDE SEQUENCE</scope>
    <source>
        <strain evidence="1">NBRC 100141</strain>
    </source>
</reference>
<proteinExistence type="predicted"/>
<evidence type="ECO:0000313" key="2">
    <source>
        <dbReference type="Proteomes" id="UP000644610"/>
    </source>
</evidence>
<dbReference type="Gene3D" id="3.40.50.300">
    <property type="entry name" value="P-loop containing nucleotide triphosphate hydrolases"/>
    <property type="match status" value="1"/>
</dbReference>
<dbReference type="EMBL" id="BOOQ01000047">
    <property type="protein sequence ID" value="GII49971.1"/>
    <property type="molecule type" value="Genomic_DNA"/>
</dbReference>
<dbReference type="Proteomes" id="UP000644610">
    <property type="component" value="Unassembled WGS sequence"/>
</dbReference>
<name>A0A8J3XRZ6_9ACTN</name>
<dbReference type="RefSeq" id="WP_203979482.1">
    <property type="nucleotide sequence ID" value="NZ_BAAAKY010000004.1"/>
</dbReference>
<keyword evidence="2" id="KW-1185">Reference proteome</keyword>
<protein>
    <recommendedName>
        <fullName evidence="3">Guanylate kinase</fullName>
    </recommendedName>
</protein>
<evidence type="ECO:0000313" key="1">
    <source>
        <dbReference type="EMBL" id="GII49971.1"/>
    </source>
</evidence>
<organism evidence="1 2">
    <name type="scientific">Planotetraspora silvatica</name>
    <dbReference type="NCBI Taxonomy" id="234614"/>
    <lineage>
        <taxon>Bacteria</taxon>
        <taxon>Bacillati</taxon>
        <taxon>Actinomycetota</taxon>
        <taxon>Actinomycetes</taxon>
        <taxon>Streptosporangiales</taxon>
        <taxon>Streptosporangiaceae</taxon>
        <taxon>Planotetraspora</taxon>
    </lineage>
</organism>
<dbReference type="InterPro" id="IPR027417">
    <property type="entry name" value="P-loop_NTPase"/>
</dbReference>
<gene>
    <name evidence="1" type="ORF">Psi02_63950</name>
</gene>
<dbReference type="AlphaFoldDB" id="A0A8J3XRZ6"/>
<accession>A0A8J3XRZ6</accession>
<comment type="caution">
    <text evidence="1">The sequence shown here is derived from an EMBL/GenBank/DDBJ whole genome shotgun (WGS) entry which is preliminary data.</text>
</comment>